<reference evidence="2 3" key="1">
    <citation type="submission" date="2019-05" db="EMBL/GenBank/DDBJ databases">
        <title>Another draft genome of Portunus trituberculatus and its Hox gene families provides insights of decapod evolution.</title>
        <authorList>
            <person name="Jeong J.-H."/>
            <person name="Song I."/>
            <person name="Kim S."/>
            <person name="Choi T."/>
            <person name="Kim D."/>
            <person name="Ryu S."/>
            <person name="Kim W."/>
        </authorList>
    </citation>
    <scope>NUCLEOTIDE SEQUENCE [LARGE SCALE GENOMIC DNA]</scope>
    <source>
        <tissue evidence="2">Muscle</tissue>
    </source>
</reference>
<comment type="caution">
    <text evidence="2">The sequence shown here is derived from an EMBL/GenBank/DDBJ whole genome shotgun (WGS) entry which is preliminary data.</text>
</comment>
<dbReference type="Proteomes" id="UP000324222">
    <property type="component" value="Unassembled WGS sequence"/>
</dbReference>
<protein>
    <submittedName>
        <fullName evidence="2">Uncharacterized protein</fullName>
    </submittedName>
</protein>
<gene>
    <name evidence="2" type="ORF">E2C01_070080</name>
</gene>
<sequence>MPCPAVSESVRRGSRLTGRTPDGVSPEESMEWDWDVVALGLFNNTDTASSVAVGDNFVGSGGVDRGLALYNTSGKPPSRDPKRSRGGEEGSPLRPEERCRKREERKEEEPDSEGEKRPHPCPRSPSRPSSAALEARKQPLRQLRSRAQLTPEEESEGPESGLGEPRGAHPAQPLPSMKARCQKGSLSPSVSSQRCRLNLCKENACSVENRWMRPMTGNEN</sequence>
<feature type="compositionally biased region" description="Basic and acidic residues" evidence="1">
    <location>
        <begin position="77"/>
        <end position="88"/>
    </location>
</feature>
<feature type="region of interest" description="Disordered" evidence="1">
    <location>
        <begin position="1"/>
        <end position="30"/>
    </location>
</feature>
<dbReference type="AlphaFoldDB" id="A0A5B7I474"/>
<evidence type="ECO:0000313" key="3">
    <source>
        <dbReference type="Proteomes" id="UP000324222"/>
    </source>
</evidence>
<feature type="region of interest" description="Disordered" evidence="1">
    <location>
        <begin position="58"/>
        <end position="193"/>
    </location>
</feature>
<accession>A0A5B7I474</accession>
<organism evidence="2 3">
    <name type="scientific">Portunus trituberculatus</name>
    <name type="common">Swimming crab</name>
    <name type="synonym">Neptunus trituberculatus</name>
    <dbReference type="NCBI Taxonomy" id="210409"/>
    <lineage>
        <taxon>Eukaryota</taxon>
        <taxon>Metazoa</taxon>
        <taxon>Ecdysozoa</taxon>
        <taxon>Arthropoda</taxon>
        <taxon>Crustacea</taxon>
        <taxon>Multicrustacea</taxon>
        <taxon>Malacostraca</taxon>
        <taxon>Eumalacostraca</taxon>
        <taxon>Eucarida</taxon>
        <taxon>Decapoda</taxon>
        <taxon>Pleocyemata</taxon>
        <taxon>Brachyura</taxon>
        <taxon>Eubrachyura</taxon>
        <taxon>Portunoidea</taxon>
        <taxon>Portunidae</taxon>
        <taxon>Portuninae</taxon>
        <taxon>Portunus</taxon>
    </lineage>
</organism>
<feature type="compositionally biased region" description="Polar residues" evidence="1">
    <location>
        <begin position="184"/>
        <end position="193"/>
    </location>
</feature>
<proteinExistence type="predicted"/>
<dbReference type="EMBL" id="VSRR010041655">
    <property type="protein sequence ID" value="MPC75688.1"/>
    <property type="molecule type" value="Genomic_DNA"/>
</dbReference>
<evidence type="ECO:0000313" key="2">
    <source>
        <dbReference type="EMBL" id="MPC75688.1"/>
    </source>
</evidence>
<feature type="compositionally biased region" description="Basic and acidic residues" evidence="1">
    <location>
        <begin position="94"/>
        <end position="118"/>
    </location>
</feature>
<keyword evidence="3" id="KW-1185">Reference proteome</keyword>
<evidence type="ECO:0000256" key="1">
    <source>
        <dbReference type="SAM" id="MobiDB-lite"/>
    </source>
</evidence>
<name>A0A5B7I474_PORTR</name>